<comment type="caution">
    <text evidence="5">The sequence shown here is derived from an EMBL/GenBank/DDBJ whole genome shotgun (WGS) entry which is preliminary data.</text>
</comment>
<dbReference type="RefSeq" id="WP_027314978.1">
    <property type="nucleotide sequence ID" value="NZ_JACIDC010000002.1"/>
</dbReference>
<feature type="domain" description="HTH crp-type" evidence="4">
    <location>
        <begin position="145"/>
        <end position="219"/>
    </location>
</feature>
<protein>
    <submittedName>
        <fullName evidence="5">CRP-like cAMP-binding protein</fullName>
    </submittedName>
</protein>
<accession>A0A7W6ICW8</accession>
<dbReference type="InterPro" id="IPR036388">
    <property type="entry name" value="WH-like_DNA-bd_sf"/>
</dbReference>
<dbReference type="GO" id="GO:0003677">
    <property type="term" value="F:DNA binding"/>
    <property type="evidence" value="ECO:0007669"/>
    <property type="project" value="UniProtKB-KW"/>
</dbReference>
<keyword evidence="6" id="KW-1185">Reference proteome</keyword>
<evidence type="ECO:0000256" key="3">
    <source>
        <dbReference type="ARBA" id="ARBA00023163"/>
    </source>
</evidence>
<gene>
    <name evidence="5" type="ORF">GGR34_000797</name>
</gene>
<evidence type="ECO:0000259" key="4">
    <source>
        <dbReference type="PROSITE" id="PS51063"/>
    </source>
</evidence>
<dbReference type="InterPro" id="IPR018490">
    <property type="entry name" value="cNMP-bd_dom_sf"/>
</dbReference>
<dbReference type="AlphaFoldDB" id="A0A7W6ICW8"/>
<evidence type="ECO:0000256" key="2">
    <source>
        <dbReference type="ARBA" id="ARBA00023125"/>
    </source>
</evidence>
<dbReference type="GO" id="GO:0006355">
    <property type="term" value="P:regulation of DNA-templated transcription"/>
    <property type="evidence" value="ECO:0007669"/>
    <property type="project" value="InterPro"/>
</dbReference>
<evidence type="ECO:0000313" key="6">
    <source>
        <dbReference type="Proteomes" id="UP000519439"/>
    </source>
</evidence>
<evidence type="ECO:0000256" key="1">
    <source>
        <dbReference type="ARBA" id="ARBA00023015"/>
    </source>
</evidence>
<keyword evidence="3" id="KW-0804">Transcription</keyword>
<reference evidence="5 6" key="1">
    <citation type="submission" date="2020-08" db="EMBL/GenBank/DDBJ databases">
        <title>Genomic Encyclopedia of Type Strains, Phase IV (KMG-IV): sequencing the most valuable type-strain genomes for metagenomic binning, comparative biology and taxonomic classification.</title>
        <authorList>
            <person name="Goeker M."/>
        </authorList>
    </citation>
    <scope>NUCLEOTIDE SEQUENCE [LARGE SCALE GENOMIC DNA]</scope>
    <source>
        <strain evidence="5 6">DSM 15743</strain>
    </source>
</reference>
<dbReference type="SUPFAM" id="SSF46785">
    <property type="entry name" value="Winged helix' DNA-binding domain"/>
    <property type="match status" value="1"/>
</dbReference>
<dbReference type="InterPro" id="IPR000595">
    <property type="entry name" value="cNMP-bd_dom"/>
</dbReference>
<keyword evidence="1" id="KW-0805">Transcription regulation</keyword>
<dbReference type="Pfam" id="PF13545">
    <property type="entry name" value="HTH_Crp_2"/>
    <property type="match status" value="1"/>
</dbReference>
<dbReference type="SMART" id="SM00419">
    <property type="entry name" value="HTH_CRP"/>
    <property type="match status" value="1"/>
</dbReference>
<dbReference type="Gene3D" id="1.10.10.10">
    <property type="entry name" value="Winged helix-like DNA-binding domain superfamily/Winged helix DNA-binding domain"/>
    <property type="match status" value="1"/>
</dbReference>
<keyword evidence="2" id="KW-0238">DNA-binding</keyword>
<dbReference type="InterPro" id="IPR012318">
    <property type="entry name" value="HTH_CRP"/>
</dbReference>
<dbReference type="SUPFAM" id="SSF51206">
    <property type="entry name" value="cAMP-binding domain-like"/>
    <property type="match status" value="1"/>
</dbReference>
<sequence length="241" mass="27340">MTNPLIQKLERHGILFQDERQILQQIIARTVVYKPREEIAHGGSSLSYSSLIVSGFAVRQNHSPEGQRQITALHIPGDFADLHSFLLKPLDDGVVALTTCTVALVAHSDLKEITRCFPYLTRVLWFCTLVDAAIHRAWLTTLGRMEARARLAHFLCELRDRLDSVGLVNENSFEMPITQEELGDAFGISTVHVNRVLQELRSEGLITSQGKLMIINDWARLQEAAQYNPEYLHVDQKIERD</sequence>
<dbReference type="Pfam" id="PF00027">
    <property type="entry name" value="cNMP_binding"/>
    <property type="match status" value="1"/>
</dbReference>
<organism evidence="5 6">
    <name type="scientific">Microvirga flocculans</name>
    <dbReference type="NCBI Taxonomy" id="217168"/>
    <lineage>
        <taxon>Bacteria</taxon>
        <taxon>Pseudomonadati</taxon>
        <taxon>Pseudomonadota</taxon>
        <taxon>Alphaproteobacteria</taxon>
        <taxon>Hyphomicrobiales</taxon>
        <taxon>Methylobacteriaceae</taxon>
        <taxon>Microvirga</taxon>
    </lineage>
</organism>
<dbReference type="Gene3D" id="2.60.120.10">
    <property type="entry name" value="Jelly Rolls"/>
    <property type="match status" value="1"/>
</dbReference>
<dbReference type="PROSITE" id="PS51063">
    <property type="entry name" value="HTH_CRP_2"/>
    <property type="match status" value="1"/>
</dbReference>
<dbReference type="Proteomes" id="UP000519439">
    <property type="component" value="Unassembled WGS sequence"/>
</dbReference>
<name>A0A7W6ICW8_9HYPH</name>
<dbReference type="EMBL" id="JACIDC010000002">
    <property type="protein sequence ID" value="MBB4039162.1"/>
    <property type="molecule type" value="Genomic_DNA"/>
</dbReference>
<proteinExistence type="predicted"/>
<dbReference type="InterPro" id="IPR036390">
    <property type="entry name" value="WH_DNA-bd_sf"/>
</dbReference>
<evidence type="ECO:0000313" key="5">
    <source>
        <dbReference type="EMBL" id="MBB4039162.1"/>
    </source>
</evidence>
<dbReference type="InterPro" id="IPR014710">
    <property type="entry name" value="RmlC-like_jellyroll"/>
</dbReference>